<dbReference type="Proteomes" id="UP001055439">
    <property type="component" value="Chromosome 8"/>
</dbReference>
<dbReference type="AlphaFoldDB" id="A0A9E7HDB2"/>
<keyword evidence="2" id="KW-1185">Reference proteome</keyword>
<proteinExistence type="predicted"/>
<evidence type="ECO:0000313" key="1">
    <source>
        <dbReference type="EMBL" id="URE31425.1"/>
    </source>
</evidence>
<accession>A0A9E7HDB2</accession>
<evidence type="ECO:0000313" key="2">
    <source>
        <dbReference type="Proteomes" id="UP001055439"/>
    </source>
</evidence>
<sequence>MGDGGSGGLAVTGGRQPRARLPLLSLFLHFWKRRGIGEGSAHGEDLCQESLYSASFHFGEQRRRRTREASSPRPDRGLRCPLHRPLLWGVRRWLLGVLPCGGLGGNSPASPPGGGGCWAAVP</sequence>
<dbReference type="EMBL" id="CP097510">
    <property type="protein sequence ID" value="URE31425.1"/>
    <property type="molecule type" value="Genomic_DNA"/>
</dbReference>
<reference evidence="1" key="1">
    <citation type="submission" date="2022-05" db="EMBL/GenBank/DDBJ databases">
        <title>The Musa troglodytarum L. genome provides insights into the mechanism of non-climacteric behaviour and enrichment of carotenoids.</title>
        <authorList>
            <person name="Wang J."/>
        </authorList>
    </citation>
    <scope>NUCLEOTIDE SEQUENCE</scope>
    <source>
        <tissue evidence="1">Leaf</tissue>
    </source>
</reference>
<gene>
    <name evidence="1" type="ORF">MUK42_23188</name>
</gene>
<organism evidence="1 2">
    <name type="scientific">Musa troglodytarum</name>
    <name type="common">fe'i banana</name>
    <dbReference type="NCBI Taxonomy" id="320322"/>
    <lineage>
        <taxon>Eukaryota</taxon>
        <taxon>Viridiplantae</taxon>
        <taxon>Streptophyta</taxon>
        <taxon>Embryophyta</taxon>
        <taxon>Tracheophyta</taxon>
        <taxon>Spermatophyta</taxon>
        <taxon>Magnoliopsida</taxon>
        <taxon>Liliopsida</taxon>
        <taxon>Zingiberales</taxon>
        <taxon>Musaceae</taxon>
        <taxon>Musa</taxon>
    </lineage>
</organism>
<protein>
    <submittedName>
        <fullName evidence="1">Uncharacterized protein</fullName>
    </submittedName>
</protein>
<name>A0A9E7HDB2_9LILI</name>